<dbReference type="EMBL" id="CP002198">
    <property type="protein sequence ID" value="ADN12201.1"/>
    <property type="molecule type" value="Genomic_DNA"/>
</dbReference>
<evidence type="ECO:0000256" key="1">
    <source>
        <dbReference type="SAM" id="Phobius"/>
    </source>
</evidence>
<dbReference type="OrthoDB" id="573762at2"/>
<evidence type="ECO:0000313" key="3">
    <source>
        <dbReference type="Proteomes" id="UP000008206"/>
    </source>
</evidence>
<organism evidence="2 3">
    <name type="scientific">Gloeothece verrucosa (strain PCC 7822)</name>
    <name type="common">Cyanothece sp. (strain PCC 7822)</name>
    <dbReference type="NCBI Taxonomy" id="497965"/>
    <lineage>
        <taxon>Bacteria</taxon>
        <taxon>Bacillati</taxon>
        <taxon>Cyanobacteriota</taxon>
        <taxon>Cyanophyceae</taxon>
        <taxon>Oscillatoriophycideae</taxon>
        <taxon>Chroococcales</taxon>
        <taxon>Aphanothecaceae</taxon>
        <taxon>Gloeothece</taxon>
        <taxon>Gloeothece verrucosa</taxon>
    </lineage>
</organism>
<gene>
    <name evidence="2" type="ordered locus">Cyan7822_0150</name>
</gene>
<accession>E0UIK7</accession>
<keyword evidence="1" id="KW-1133">Transmembrane helix</keyword>
<dbReference type="RefSeq" id="WP_013320311.1">
    <property type="nucleotide sequence ID" value="NC_014501.1"/>
</dbReference>
<dbReference type="eggNOG" id="ENOG5032YNY">
    <property type="taxonomic scope" value="Bacteria"/>
</dbReference>
<keyword evidence="1" id="KW-0472">Membrane</keyword>
<dbReference type="KEGG" id="cyj:Cyan7822_0150"/>
<name>E0UIK7_GLOV7</name>
<dbReference type="Proteomes" id="UP000008206">
    <property type="component" value="Chromosome"/>
</dbReference>
<evidence type="ECO:0000313" key="2">
    <source>
        <dbReference type="EMBL" id="ADN12201.1"/>
    </source>
</evidence>
<keyword evidence="1" id="KW-0812">Transmembrane</keyword>
<protein>
    <submittedName>
        <fullName evidence="2">Transport-associated protein</fullName>
    </submittedName>
</protein>
<dbReference type="HOGENOM" id="CLU_1591786_0_0_3"/>
<dbReference type="AlphaFoldDB" id="E0UIK7"/>
<proteinExistence type="predicted"/>
<dbReference type="Gene3D" id="3.30.1340.30">
    <property type="match status" value="1"/>
</dbReference>
<keyword evidence="3" id="KW-1185">Reference proteome</keyword>
<feature type="transmembrane region" description="Helical" evidence="1">
    <location>
        <begin position="30"/>
        <end position="49"/>
    </location>
</feature>
<sequence>MMNLTDLIALGTLISATLIVVQLINKPKYLFNLGLIAAGASLLFFIKTLPASAAPEYHFAALAANDTMSQEQADLEEDLKVNPGGGHYTGLEYPERINPNKLLGDQEIQNKVESMSDPKVIVAVTNGSVRLTGRAKDKYEAHDLVENVKKIPGVREVTFDFSLENIT</sequence>
<feature type="transmembrane region" description="Helical" evidence="1">
    <location>
        <begin position="7"/>
        <end position="24"/>
    </location>
</feature>
<reference evidence="3" key="1">
    <citation type="journal article" date="2011" name="MBio">
        <title>Novel metabolic attributes of the genus Cyanothece, comprising a group of unicellular nitrogen-fixing Cyanobacteria.</title>
        <authorList>
            <person name="Bandyopadhyay A."/>
            <person name="Elvitigala T."/>
            <person name="Welsh E."/>
            <person name="Stockel J."/>
            <person name="Liberton M."/>
            <person name="Min H."/>
            <person name="Sherman L.A."/>
            <person name="Pakrasi H.B."/>
        </authorList>
    </citation>
    <scope>NUCLEOTIDE SEQUENCE [LARGE SCALE GENOMIC DNA]</scope>
    <source>
        <strain evidence="3">PCC 7822</strain>
    </source>
</reference>